<proteinExistence type="predicted"/>
<feature type="region of interest" description="Disordered" evidence="1">
    <location>
        <begin position="103"/>
        <end position="230"/>
    </location>
</feature>
<dbReference type="Proteomes" id="UP000297245">
    <property type="component" value="Unassembled WGS sequence"/>
</dbReference>
<dbReference type="AlphaFoldDB" id="A0A4S8LKB2"/>
<feature type="compositionally biased region" description="Pro residues" evidence="1">
    <location>
        <begin position="460"/>
        <end position="475"/>
    </location>
</feature>
<gene>
    <name evidence="2" type="ORF">K435DRAFT_284708</name>
</gene>
<organism evidence="2 3">
    <name type="scientific">Dendrothele bispora (strain CBS 962.96)</name>
    <dbReference type="NCBI Taxonomy" id="1314807"/>
    <lineage>
        <taxon>Eukaryota</taxon>
        <taxon>Fungi</taxon>
        <taxon>Dikarya</taxon>
        <taxon>Basidiomycota</taxon>
        <taxon>Agaricomycotina</taxon>
        <taxon>Agaricomycetes</taxon>
        <taxon>Agaricomycetidae</taxon>
        <taxon>Agaricales</taxon>
        <taxon>Agaricales incertae sedis</taxon>
        <taxon>Dendrothele</taxon>
    </lineage>
</organism>
<keyword evidence="3" id="KW-1185">Reference proteome</keyword>
<feature type="region of interest" description="Disordered" evidence="1">
    <location>
        <begin position="9"/>
        <end position="32"/>
    </location>
</feature>
<name>A0A4S8LKB2_DENBC</name>
<feature type="compositionally biased region" description="Low complexity" evidence="1">
    <location>
        <begin position="184"/>
        <end position="201"/>
    </location>
</feature>
<feature type="compositionally biased region" description="Low complexity" evidence="1">
    <location>
        <begin position="695"/>
        <end position="711"/>
    </location>
</feature>
<feature type="compositionally biased region" description="Basic and acidic residues" evidence="1">
    <location>
        <begin position="129"/>
        <end position="138"/>
    </location>
</feature>
<feature type="region of interest" description="Disordered" evidence="1">
    <location>
        <begin position="375"/>
        <end position="636"/>
    </location>
</feature>
<feature type="compositionally biased region" description="Low complexity" evidence="1">
    <location>
        <begin position="141"/>
        <end position="170"/>
    </location>
</feature>
<feature type="compositionally biased region" description="Polar residues" evidence="1">
    <location>
        <begin position="108"/>
        <end position="128"/>
    </location>
</feature>
<feature type="compositionally biased region" description="Low complexity" evidence="1">
    <location>
        <begin position="497"/>
        <end position="509"/>
    </location>
</feature>
<reference evidence="2 3" key="1">
    <citation type="journal article" date="2019" name="Nat. Ecol. Evol.">
        <title>Megaphylogeny resolves global patterns of mushroom evolution.</title>
        <authorList>
            <person name="Varga T."/>
            <person name="Krizsan K."/>
            <person name="Foldi C."/>
            <person name="Dima B."/>
            <person name="Sanchez-Garcia M."/>
            <person name="Sanchez-Ramirez S."/>
            <person name="Szollosi G.J."/>
            <person name="Szarkandi J.G."/>
            <person name="Papp V."/>
            <person name="Albert L."/>
            <person name="Andreopoulos W."/>
            <person name="Angelini C."/>
            <person name="Antonin V."/>
            <person name="Barry K.W."/>
            <person name="Bougher N.L."/>
            <person name="Buchanan P."/>
            <person name="Buyck B."/>
            <person name="Bense V."/>
            <person name="Catcheside P."/>
            <person name="Chovatia M."/>
            <person name="Cooper J."/>
            <person name="Damon W."/>
            <person name="Desjardin D."/>
            <person name="Finy P."/>
            <person name="Geml J."/>
            <person name="Haridas S."/>
            <person name="Hughes K."/>
            <person name="Justo A."/>
            <person name="Karasinski D."/>
            <person name="Kautmanova I."/>
            <person name="Kiss B."/>
            <person name="Kocsube S."/>
            <person name="Kotiranta H."/>
            <person name="LaButti K.M."/>
            <person name="Lechner B.E."/>
            <person name="Liimatainen K."/>
            <person name="Lipzen A."/>
            <person name="Lukacs Z."/>
            <person name="Mihaltcheva S."/>
            <person name="Morgado L.N."/>
            <person name="Niskanen T."/>
            <person name="Noordeloos M.E."/>
            <person name="Ohm R.A."/>
            <person name="Ortiz-Santana B."/>
            <person name="Ovrebo C."/>
            <person name="Racz N."/>
            <person name="Riley R."/>
            <person name="Savchenko A."/>
            <person name="Shiryaev A."/>
            <person name="Soop K."/>
            <person name="Spirin V."/>
            <person name="Szebenyi C."/>
            <person name="Tomsovsky M."/>
            <person name="Tulloss R.E."/>
            <person name="Uehling J."/>
            <person name="Grigoriev I.V."/>
            <person name="Vagvolgyi C."/>
            <person name="Papp T."/>
            <person name="Martin F.M."/>
            <person name="Miettinen O."/>
            <person name="Hibbett D.S."/>
            <person name="Nagy L.G."/>
        </authorList>
    </citation>
    <scope>NUCLEOTIDE SEQUENCE [LARGE SCALE GENOMIC DNA]</scope>
    <source>
        <strain evidence="2 3">CBS 962.96</strain>
    </source>
</reference>
<feature type="compositionally biased region" description="Polar residues" evidence="1">
    <location>
        <begin position="593"/>
        <end position="619"/>
    </location>
</feature>
<evidence type="ECO:0000256" key="1">
    <source>
        <dbReference type="SAM" id="MobiDB-lite"/>
    </source>
</evidence>
<feature type="region of interest" description="Disordered" evidence="1">
    <location>
        <begin position="688"/>
        <end position="717"/>
    </location>
</feature>
<feature type="compositionally biased region" description="Low complexity" evidence="1">
    <location>
        <begin position="531"/>
        <end position="550"/>
    </location>
</feature>
<feature type="compositionally biased region" description="Low complexity" evidence="1">
    <location>
        <begin position="212"/>
        <end position="229"/>
    </location>
</feature>
<feature type="compositionally biased region" description="Low complexity" evidence="1">
    <location>
        <begin position="620"/>
        <end position="636"/>
    </location>
</feature>
<protein>
    <submittedName>
        <fullName evidence="2">Uncharacterized protein</fullName>
    </submittedName>
</protein>
<sequence>MLGAIGIGLGGSSEEDEGAADEGGAGEQISGGNREGLELLEVSVPAWNGERTDEVLYKIISMIIPRYRRLRTLLLKVAEEEREEEKDIEEGYEVGGAVTVTVDDADESTSMSRNQCADDTEGSTLTHSKSLDKLEQKNEILAPLTPTSTLTSSATVTPTSSTTPTPTAASYSYFPPSPRHQHQPHSSDTSSLSQTQTHLSPPTSPAYNQNRFSTSTTFSLTPSHTSSLSAAQSHEYDIVYGSSGDHSSMFSPPTPTMTASTVSLGLFPFPPASPLPTTDSGKTRENEDEDEDEGKRLSVDSGLGADGRLISMYLNNMHDGQYAEDAEVKVGENFLNERRKSSIQFSPSSSISSVSQLVDKKEEFQNGIVVDTVEVASGGTESVSPVNKEEEDGNDVEESIEEFGHDVEQDEDNPDSYSGSDSNFSPTSTATGYFSPVSTFGTVNSPRTGPLKPGYESDVPPVPSLPPLDSLPPVRPRMSVSSAQTVKPAKEGKSGKSLASRLSRLPSLKNLKKQSSKKSAVNDDASPNSASSPIPTSLTSLESTPTLLPPGADTASRLAPAMPKYVPNANESSPPPLPPKSPQSQQPHDLASNIVTKSTPNVDSHNQPSPSSKGKTSRFSTLSSLSTGSNLSGVSTLSSMSTMSVADAVIQRAGRSQLTPMTPTFRVTQVKPVVDGAENHVQRALSPRTVGVETSLSPSSQSLSSDFVLESPPNNKHNLRVRSAPELRAQTVDEDQGKEFTEIDEKEAIMVLAQEMDLREQRDREIRNTPLTQREKRHIRLWTRHCPTLEKVVFVSGKVWDVHGIVAEDKEEEVVEAEKKTVVVEKLDFGLELL</sequence>
<evidence type="ECO:0000313" key="2">
    <source>
        <dbReference type="EMBL" id="THU89574.1"/>
    </source>
</evidence>
<feature type="region of interest" description="Disordered" evidence="1">
    <location>
        <begin position="261"/>
        <end position="302"/>
    </location>
</feature>
<evidence type="ECO:0000313" key="3">
    <source>
        <dbReference type="Proteomes" id="UP000297245"/>
    </source>
</evidence>
<feature type="compositionally biased region" description="Acidic residues" evidence="1">
    <location>
        <begin position="389"/>
        <end position="401"/>
    </location>
</feature>
<accession>A0A4S8LKB2</accession>
<dbReference type="EMBL" id="ML179363">
    <property type="protein sequence ID" value="THU89574.1"/>
    <property type="molecule type" value="Genomic_DNA"/>
</dbReference>
<feature type="compositionally biased region" description="Polar residues" evidence="1">
    <location>
        <begin position="415"/>
        <end position="447"/>
    </location>
</feature>
<dbReference type="OrthoDB" id="3259156at2759"/>